<evidence type="ECO:0000313" key="2">
    <source>
        <dbReference type="Proteomes" id="UP000309215"/>
    </source>
</evidence>
<dbReference type="AlphaFoldDB" id="A0A4U1INR2"/>
<sequence length="485" mass="52288">MIVPVLACALAACGGEQAGDGIESIGVNQEALNQSSITVTVDSSMTSKERCRVPSSMFDSLHANTYQPPSYDTTKFHRGEQLLIKRGTTLRGLCTVDGVASSTSDIQVSQTLFTNRVALAGETTSATGVTVSNEYASGVVPAIAEPATTLSAVKNSSSNKVREFLSRDANTKVVYTAPHPFEDYTFDQVEGIYNHNPTRNGAWVVGINSNDFSADAKFHITSADISWRSFPLLEGFVANPVNYSVSFHRHACPGVDIQVGGSISSYFRQGVAEILSEYLQGEGLDIAWSNTSGCDLDGSNQFNYVNWLGLNGGVQIEQSPAVLDNTTRREKARDAVRSVYDCLLDPADDSDVHDPISGYQTVVYATDGDYATDGECPRFIGDIEVPSTPLNRRKEVITAVWSCEVGDTAHVDIYLIPSYGYAFRVGGGMIEHVLTSDMNCDSVKVTTGPTPWIEPEIYGGATYRAVIRANSSTGQPKGAVFAIQW</sequence>
<dbReference type="Gene3D" id="3.40.630.100">
    <property type="entry name" value="Poly-gamma-glutamate hydrolase, zinc-binding motif"/>
    <property type="match status" value="1"/>
</dbReference>
<reference evidence="1 2" key="1">
    <citation type="submission" date="2019-04" db="EMBL/GenBank/DDBJ databases">
        <authorList>
            <person name="Li Y."/>
            <person name="Wang J."/>
        </authorList>
    </citation>
    <scope>NUCLEOTIDE SEQUENCE [LARGE SCALE GENOMIC DNA]</scope>
    <source>
        <strain evidence="1 2">DSM 14668</strain>
    </source>
</reference>
<dbReference type="OrthoDB" id="5513061at2"/>
<dbReference type="Proteomes" id="UP000309215">
    <property type="component" value="Unassembled WGS sequence"/>
</dbReference>
<gene>
    <name evidence="1" type="ORF">E8A74_46755</name>
</gene>
<evidence type="ECO:0000313" key="1">
    <source>
        <dbReference type="EMBL" id="TKC95760.1"/>
    </source>
</evidence>
<name>A0A4U1INR2_9BACT</name>
<accession>A0A4U1INR2</accession>
<dbReference type="EMBL" id="SSMQ01000095">
    <property type="protein sequence ID" value="TKC95760.1"/>
    <property type="molecule type" value="Genomic_DNA"/>
</dbReference>
<keyword evidence="2" id="KW-1185">Reference proteome</keyword>
<dbReference type="RefSeq" id="WP_136935676.1">
    <property type="nucleotide sequence ID" value="NZ_SSMQ01000095.1"/>
</dbReference>
<dbReference type="InterPro" id="IPR038128">
    <property type="entry name" value="Gamma_PGA_hydro_sf"/>
</dbReference>
<organism evidence="1 2">
    <name type="scientific">Polyangium fumosum</name>
    <dbReference type="NCBI Taxonomy" id="889272"/>
    <lineage>
        <taxon>Bacteria</taxon>
        <taxon>Pseudomonadati</taxon>
        <taxon>Myxococcota</taxon>
        <taxon>Polyangia</taxon>
        <taxon>Polyangiales</taxon>
        <taxon>Polyangiaceae</taxon>
        <taxon>Polyangium</taxon>
    </lineage>
</organism>
<proteinExistence type="predicted"/>
<comment type="caution">
    <text evidence="1">The sequence shown here is derived from an EMBL/GenBank/DDBJ whole genome shotgun (WGS) entry which is preliminary data.</text>
</comment>
<protein>
    <submittedName>
        <fullName evidence="1">Uncharacterized protein</fullName>
    </submittedName>
</protein>